<dbReference type="PANTHER" id="PTHR11183">
    <property type="entry name" value="GLYCOGENIN SUBFAMILY MEMBER"/>
    <property type="match status" value="1"/>
</dbReference>
<dbReference type="OrthoDB" id="435028at2759"/>
<comment type="caution">
    <text evidence="1">The sequence shown here is derived from an EMBL/GenBank/DDBJ whole genome shotgun (WGS) entry which is preliminary data.</text>
</comment>
<protein>
    <recommendedName>
        <fullName evidence="3">Hexosyltransferase</fullName>
    </recommendedName>
</protein>
<accession>A0A812WQU4</accession>
<dbReference type="EMBL" id="CAJNIZ010044282">
    <property type="protein sequence ID" value="CAE7684005.1"/>
    <property type="molecule type" value="Genomic_DNA"/>
</dbReference>
<keyword evidence="2" id="KW-1185">Reference proteome</keyword>
<name>A0A812WQU4_SYMPI</name>
<dbReference type="SUPFAM" id="SSF53448">
    <property type="entry name" value="Nucleotide-diphospho-sugar transferases"/>
    <property type="match status" value="1"/>
</dbReference>
<dbReference type="InterPro" id="IPR002495">
    <property type="entry name" value="Glyco_trans_8"/>
</dbReference>
<dbReference type="AlphaFoldDB" id="A0A812WQU4"/>
<proteinExistence type="predicted"/>
<sequence>MVLGCSLRRSGSRHDLVALHTSDVPDEAIELLRKAGWLPREVEYVEAVSALYQRHCITGRFADVVFSLVEYDKILLMDADLLVCSNVDELFDLEAPAAMGRGPWSGYAHGERINGSFFFGGARFGSFGWGQSGGINAGVMLLKPSLETLSHCLAEVADEKHPEHIRGNGPEQDYLSRYYAADWSHISVAYNFQLHQMYYALNPECVESADRSGYLGCPEKVKIFHYSSEPKPWARLVEPAYAAYTEEEWLEEVLSKFNGYRAWVLKDQDAIDREADRSGFVCGPDGRLRRALGWEKCVRADGEGEDASLIEEWHRVLGEEIFVPATAIAGAEKVTRSALKLWEKAYQELANSLGDANLAATVMRSVGKDSASVSAVSWKRSDGWWVAPEEWPIERRLTSACSWCVSGPQAIHGDTEDQQ</sequence>
<dbReference type="InterPro" id="IPR050587">
    <property type="entry name" value="GNT1/Glycosyltrans_8"/>
</dbReference>
<evidence type="ECO:0008006" key="3">
    <source>
        <dbReference type="Google" id="ProtNLM"/>
    </source>
</evidence>
<evidence type="ECO:0000313" key="2">
    <source>
        <dbReference type="Proteomes" id="UP000649617"/>
    </source>
</evidence>
<gene>
    <name evidence="1" type="ORF">SPIL2461_LOCUS19097</name>
</gene>
<dbReference type="InterPro" id="IPR029044">
    <property type="entry name" value="Nucleotide-diphossugar_trans"/>
</dbReference>
<evidence type="ECO:0000313" key="1">
    <source>
        <dbReference type="EMBL" id="CAE7684005.1"/>
    </source>
</evidence>
<dbReference type="Proteomes" id="UP000649617">
    <property type="component" value="Unassembled WGS sequence"/>
</dbReference>
<dbReference type="Gene3D" id="3.90.550.10">
    <property type="entry name" value="Spore Coat Polysaccharide Biosynthesis Protein SpsA, Chain A"/>
    <property type="match status" value="1"/>
</dbReference>
<dbReference type="Pfam" id="PF01501">
    <property type="entry name" value="Glyco_transf_8"/>
    <property type="match status" value="1"/>
</dbReference>
<organism evidence="1 2">
    <name type="scientific">Symbiodinium pilosum</name>
    <name type="common">Dinoflagellate</name>
    <dbReference type="NCBI Taxonomy" id="2952"/>
    <lineage>
        <taxon>Eukaryota</taxon>
        <taxon>Sar</taxon>
        <taxon>Alveolata</taxon>
        <taxon>Dinophyceae</taxon>
        <taxon>Suessiales</taxon>
        <taxon>Symbiodiniaceae</taxon>
        <taxon>Symbiodinium</taxon>
    </lineage>
</organism>
<reference evidence="1" key="1">
    <citation type="submission" date="2021-02" db="EMBL/GenBank/DDBJ databases">
        <authorList>
            <person name="Dougan E. K."/>
            <person name="Rhodes N."/>
            <person name="Thang M."/>
            <person name="Chan C."/>
        </authorList>
    </citation>
    <scope>NUCLEOTIDE SEQUENCE</scope>
</reference>
<dbReference type="GO" id="GO:0016757">
    <property type="term" value="F:glycosyltransferase activity"/>
    <property type="evidence" value="ECO:0007669"/>
    <property type="project" value="InterPro"/>
</dbReference>